<dbReference type="InterPro" id="IPR001017">
    <property type="entry name" value="DH_E1"/>
</dbReference>
<evidence type="ECO:0000259" key="6">
    <source>
        <dbReference type="SMART" id="SM00861"/>
    </source>
</evidence>
<evidence type="ECO:0000256" key="3">
    <source>
        <dbReference type="ARBA" id="ARBA00023052"/>
    </source>
</evidence>
<dbReference type="RefSeq" id="WP_262400965.1">
    <property type="nucleotide sequence ID" value="NZ_JACRTB010000037.1"/>
</dbReference>
<dbReference type="SMART" id="SM00861">
    <property type="entry name" value="Transket_pyr"/>
    <property type="match status" value="1"/>
</dbReference>
<evidence type="ECO:0000256" key="2">
    <source>
        <dbReference type="ARBA" id="ARBA00023002"/>
    </source>
</evidence>
<dbReference type="PANTHER" id="PTHR43257">
    <property type="entry name" value="PYRUVATE DEHYDROGENASE E1 COMPONENT BETA SUBUNIT"/>
    <property type="match status" value="1"/>
</dbReference>
<keyword evidence="3" id="KW-0786">Thiamine pyrophosphate</keyword>
<evidence type="ECO:0000256" key="4">
    <source>
        <dbReference type="ARBA" id="ARBA00051911"/>
    </source>
</evidence>
<comment type="caution">
    <text evidence="7">The sequence shown here is derived from an EMBL/GenBank/DDBJ whole genome shotgun (WGS) entry which is preliminary data.</text>
</comment>
<sequence>MAIDLFISPEETLRPGKISFSDIPMLAYNRTVSEEKKSYTKEELLGIYHDMMVIREFEEMLIATKIMGEYKGIKHLHGGPIHPSVGNEAVSVGMAYLLGTEDFVFGTHRGHGDILAKGLSAIRKLSGEELERVMSQFRGGITYRVIAENSPEKDVRGQAKDFLVYGAIAEIFAKQTGFNSGMGGSMHAFFPPFGIYPNNAIVAGSAPISTGAALYKKIAGTKGLVVCNIGDGSIGCGQVYEAMNFSAMDQFTTQWPEERKGGLPIIFHVANNQYGMGGQTKGSTMAYEYVSRLGAGVCPDEMHAERVDGTNPLAVIDAFRRKIDLIKRNDGPVLLETVCYRLVGHGTGDPQRYRTKEEVDAWKQYDPCILFRKTLKDAKIAGERELAELEQQVRELIYRCTKWAVDDAISPLVDILNQPDSIAKVMFSNERCGALWEEKPEVLAPKEDNSRLKLLQKKERFYKKDGKPLPPTKYVQMRDVIFEAMMDKFYSDPSVILYGEDVRDWGGAWGVSRAMMESIPIHRMFNSPISEPTITGSAVGYAMCGGRAIIEIMYMDFIARCGDELFNQMAKWQAMSAGLLKMPIVMRVTVGRQYGAQHSQDWASLCAHVPGLKVVYPATPYDAKGLLASAMNGTDPVVFMEGQILYDRGEEFHEGGIPAEFYELPIGEPDVKIKGEDITIITIGASLYSAREAAEKLKAYGISAEIIDVRTLVPLNYEPMIDSVKKTGKVVIVGDEVSRNSFMNTIAQTISELAFDYLDAPPCVVGAQNWICPAPEYDRFFYPDADWILDAIHTRIKPLDGYLCKNNFSKAETMRRNRLGV</sequence>
<evidence type="ECO:0000313" key="7">
    <source>
        <dbReference type="EMBL" id="MBC8577573.1"/>
    </source>
</evidence>
<evidence type="ECO:0000256" key="5">
    <source>
        <dbReference type="SAM" id="Coils"/>
    </source>
</evidence>
<reference evidence="7 8" key="1">
    <citation type="submission" date="2020-08" db="EMBL/GenBank/DDBJ databases">
        <title>Genome public.</title>
        <authorList>
            <person name="Liu C."/>
            <person name="Sun Q."/>
        </authorList>
    </citation>
    <scope>NUCLEOTIDE SEQUENCE [LARGE SCALE GENOMIC DNA]</scope>
    <source>
        <strain evidence="7 8">BX1</strain>
    </source>
</reference>
<comment type="catalytic activity">
    <reaction evidence="4">
        <text>N(6)-[(R)-lipoyl]-L-lysyl-[protein] + 2-oxoglutarate + H(+) = N(6)-[(R)-S(8)-succinyldihydrolipoyl]-L-lysyl-[protein] + CO2</text>
        <dbReference type="Rhea" id="RHEA:12188"/>
        <dbReference type="Rhea" id="RHEA-COMP:10474"/>
        <dbReference type="Rhea" id="RHEA-COMP:20092"/>
        <dbReference type="ChEBI" id="CHEBI:15378"/>
        <dbReference type="ChEBI" id="CHEBI:16526"/>
        <dbReference type="ChEBI" id="CHEBI:16810"/>
        <dbReference type="ChEBI" id="CHEBI:83099"/>
        <dbReference type="ChEBI" id="CHEBI:83120"/>
        <dbReference type="EC" id="1.2.4.2"/>
    </reaction>
</comment>
<dbReference type="InterPro" id="IPR005475">
    <property type="entry name" value="Transketolase-like_Pyr-bd"/>
</dbReference>
<dbReference type="Gene3D" id="3.40.50.970">
    <property type="match status" value="2"/>
</dbReference>
<protein>
    <submittedName>
        <fullName evidence="7">Dehydrogenase</fullName>
    </submittedName>
</protein>
<dbReference type="SUPFAM" id="SSF52518">
    <property type="entry name" value="Thiamin diphosphate-binding fold (THDP-binding)"/>
    <property type="match status" value="2"/>
</dbReference>
<dbReference type="CDD" id="cd02000">
    <property type="entry name" value="TPP_E1_PDC_ADC_BCADC"/>
    <property type="match status" value="1"/>
</dbReference>
<dbReference type="SUPFAM" id="SSF52922">
    <property type="entry name" value="TK C-terminal domain-like"/>
    <property type="match status" value="1"/>
</dbReference>
<name>A0ABR7NPI7_9FIRM</name>
<evidence type="ECO:0000256" key="1">
    <source>
        <dbReference type="ARBA" id="ARBA00001964"/>
    </source>
</evidence>
<dbReference type="PANTHER" id="PTHR43257:SF2">
    <property type="entry name" value="PYRUVATE DEHYDROGENASE E1 COMPONENT SUBUNIT BETA"/>
    <property type="match status" value="1"/>
</dbReference>
<dbReference type="EMBL" id="JACRTB010000037">
    <property type="protein sequence ID" value="MBC8577573.1"/>
    <property type="molecule type" value="Genomic_DNA"/>
</dbReference>
<dbReference type="Gene3D" id="3.40.50.920">
    <property type="match status" value="1"/>
</dbReference>
<proteinExistence type="predicted"/>
<feature type="domain" description="Transketolase-like pyrimidine-binding" evidence="6">
    <location>
        <begin position="475"/>
        <end position="648"/>
    </location>
</feature>
<comment type="cofactor">
    <cofactor evidence="1">
        <name>thiamine diphosphate</name>
        <dbReference type="ChEBI" id="CHEBI:58937"/>
    </cofactor>
</comment>
<dbReference type="InterPro" id="IPR029061">
    <property type="entry name" value="THDP-binding"/>
</dbReference>
<dbReference type="Pfam" id="PF02779">
    <property type="entry name" value="Transket_pyr"/>
    <property type="match status" value="1"/>
</dbReference>
<keyword evidence="2" id="KW-0560">Oxidoreductase</keyword>
<organism evidence="7 8">
    <name type="scientific">Yanshouia hominis</name>
    <dbReference type="NCBI Taxonomy" id="2763673"/>
    <lineage>
        <taxon>Bacteria</taxon>
        <taxon>Bacillati</taxon>
        <taxon>Bacillota</taxon>
        <taxon>Clostridia</taxon>
        <taxon>Eubacteriales</taxon>
        <taxon>Oscillospiraceae</taxon>
        <taxon>Yanshouia</taxon>
    </lineage>
</organism>
<keyword evidence="8" id="KW-1185">Reference proteome</keyword>
<dbReference type="InterPro" id="IPR033248">
    <property type="entry name" value="Transketolase_C"/>
</dbReference>
<dbReference type="Pfam" id="PF00676">
    <property type="entry name" value="E1_dh"/>
    <property type="match status" value="2"/>
</dbReference>
<accession>A0ABR7NPI7</accession>
<dbReference type="Pfam" id="PF02780">
    <property type="entry name" value="Transketolase_C"/>
    <property type="match status" value="1"/>
</dbReference>
<keyword evidence="5" id="KW-0175">Coiled coil</keyword>
<feature type="coiled-coil region" evidence="5">
    <location>
        <begin position="372"/>
        <end position="399"/>
    </location>
</feature>
<dbReference type="InterPro" id="IPR009014">
    <property type="entry name" value="Transketo_C/PFOR_II"/>
</dbReference>
<dbReference type="Proteomes" id="UP000658131">
    <property type="component" value="Unassembled WGS sequence"/>
</dbReference>
<evidence type="ECO:0000313" key="8">
    <source>
        <dbReference type="Proteomes" id="UP000658131"/>
    </source>
</evidence>
<gene>
    <name evidence="7" type="ORF">H8717_14325</name>
</gene>